<dbReference type="PROSITE" id="PS50089">
    <property type="entry name" value="ZF_RING_2"/>
    <property type="match status" value="1"/>
</dbReference>
<evidence type="ECO:0000256" key="3">
    <source>
        <dbReference type="PROSITE-ProRule" id="PRU00175"/>
    </source>
</evidence>
<dbReference type="SUPFAM" id="SSF57850">
    <property type="entry name" value="RING/U-box"/>
    <property type="match status" value="1"/>
</dbReference>
<keyword evidence="6" id="KW-1185">Reference proteome</keyword>
<dbReference type="AlphaFoldDB" id="A0A914WY61"/>
<evidence type="ECO:0000256" key="1">
    <source>
        <dbReference type="ARBA" id="ARBA00022771"/>
    </source>
</evidence>
<reference evidence="7" key="1">
    <citation type="submission" date="2022-11" db="UniProtKB">
        <authorList>
            <consortium name="WormBaseParasite"/>
        </authorList>
    </citation>
    <scope>IDENTIFICATION</scope>
</reference>
<dbReference type="PANTHER" id="PTHR14879:SF5">
    <property type="entry name" value="RING-TYPE DOMAIN-CONTAINING PROTEIN"/>
    <property type="match status" value="1"/>
</dbReference>
<evidence type="ECO:0000256" key="2">
    <source>
        <dbReference type="ARBA" id="ARBA00022833"/>
    </source>
</evidence>
<evidence type="ECO:0000313" key="7">
    <source>
        <dbReference type="WBParaSite" id="PSAMB.scaffold5284size12104.g26485.t1"/>
    </source>
</evidence>
<sequence length="548" mass="61070">MQHIAGVANAWKRTTTSSCGTYTFMIDLDNGCCVCIHLPTLTRIPYYFSGASWTDLCIEAIHSVSATHIVVIGQVEATRSFHVIFTEVDHQRQLIAAKYTLNTNLIYRIGDMQPGCYVSSFFHGTKIYLIKHITDPINKNSTDFIEIFRCSVENGKLTEKTNFKIKSPEGTWSLPFVINDDFLLLDTMSGCTRAHVTVLSKTKKTKIVSCKGEHGRLPRGMLANVISIHDQKAWMTTCEMKAIGQPVALWSLDLQNWIWKEHPLIFPFGLHKPVKLRSMDIIPNGTVFMHGNCLETPCPVGGHIYSFRIDQLQQIGSGPQFNMNMGGPAMSFQSTGSFSGCIPSAPPIDMEQDEDYAYGTIKRGPTEQPQPPSQEPVRFRQPSSKAPLPPQVPAHRNALKDQYLVLKEMGFSEPSLYRLIEKHEFKPFDSIDDMITALDAMTVAEEREEVYGNFVPPPKNISQTAPWLVSDSESTLKPSPVTLCTSTKRLSADVSETKCIICWDAPSSVLILPCKHFSFCGTCAKEITTTCPKCKGKVASKIENIFVG</sequence>
<organism evidence="6 7">
    <name type="scientific">Plectus sambesii</name>
    <dbReference type="NCBI Taxonomy" id="2011161"/>
    <lineage>
        <taxon>Eukaryota</taxon>
        <taxon>Metazoa</taxon>
        <taxon>Ecdysozoa</taxon>
        <taxon>Nematoda</taxon>
        <taxon>Chromadorea</taxon>
        <taxon>Plectida</taxon>
        <taxon>Plectina</taxon>
        <taxon>Plectoidea</taxon>
        <taxon>Plectidae</taxon>
        <taxon>Plectus</taxon>
    </lineage>
</organism>
<evidence type="ECO:0000313" key="6">
    <source>
        <dbReference type="Proteomes" id="UP000887566"/>
    </source>
</evidence>
<dbReference type="SMART" id="SM00184">
    <property type="entry name" value="RING"/>
    <property type="match status" value="1"/>
</dbReference>
<proteinExistence type="predicted"/>
<dbReference type="Proteomes" id="UP000887566">
    <property type="component" value="Unplaced"/>
</dbReference>
<dbReference type="GO" id="GO:0008270">
    <property type="term" value="F:zinc ion binding"/>
    <property type="evidence" value="ECO:0007669"/>
    <property type="project" value="UniProtKB-KW"/>
</dbReference>
<accession>A0A914WY61</accession>
<feature type="region of interest" description="Disordered" evidence="4">
    <location>
        <begin position="361"/>
        <end position="394"/>
    </location>
</feature>
<dbReference type="Gene3D" id="3.30.40.10">
    <property type="entry name" value="Zinc/RING finger domain, C3HC4 (zinc finger)"/>
    <property type="match status" value="1"/>
</dbReference>
<dbReference type="Pfam" id="PF13920">
    <property type="entry name" value="zf-C3HC4_3"/>
    <property type="match status" value="1"/>
</dbReference>
<name>A0A914WY61_9BILA</name>
<keyword evidence="1 3" id="KW-0479">Metal-binding</keyword>
<evidence type="ECO:0000256" key="4">
    <source>
        <dbReference type="SAM" id="MobiDB-lite"/>
    </source>
</evidence>
<dbReference type="WBParaSite" id="PSAMB.scaffold5284size12104.g26485.t1">
    <property type="protein sequence ID" value="PSAMB.scaffold5284size12104.g26485.t1"/>
    <property type="gene ID" value="PSAMB.scaffold5284size12104.g26485"/>
</dbReference>
<dbReference type="InterPro" id="IPR051728">
    <property type="entry name" value="RING-FYVE_E3_ubiquitin-ligase"/>
</dbReference>
<feature type="domain" description="RING-type" evidence="5">
    <location>
        <begin position="499"/>
        <end position="535"/>
    </location>
</feature>
<evidence type="ECO:0000259" key="5">
    <source>
        <dbReference type="PROSITE" id="PS50089"/>
    </source>
</evidence>
<protein>
    <submittedName>
        <fullName evidence="7">RING-type domain-containing protein</fullName>
    </submittedName>
</protein>
<dbReference type="InterPro" id="IPR001841">
    <property type="entry name" value="Znf_RING"/>
</dbReference>
<keyword evidence="1 3" id="KW-0863">Zinc-finger</keyword>
<dbReference type="InterPro" id="IPR013083">
    <property type="entry name" value="Znf_RING/FYVE/PHD"/>
</dbReference>
<keyword evidence="2" id="KW-0862">Zinc</keyword>
<dbReference type="PANTHER" id="PTHR14879">
    <property type="entry name" value="CASPASE REGULATOR, RING FINGER DOMAIN-CONTAINING"/>
    <property type="match status" value="1"/>
</dbReference>